<feature type="compositionally biased region" description="Basic and acidic residues" evidence="1">
    <location>
        <begin position="87"/>
        <end position="96"/>
    </location>
</feature>
<dbReference type="GO" id="GO:0010008">
    <property type="term" value="C:endosome membrane"/>
    <property type="evidence" value="ECO:0007669"/>
    <property type="project" value="TreeGrafter"/>
</dbReference>
<dbReference type="GO" id="GO:0046854">
    <property type="term" value="P:phosphatidylinositol phosphate biosynthetic process"/>
    <property type="evidence" value="ECO:0007669"/>
    <property type="project" value="TreeGrafter"/>
</dbReference>
<feature type="compositionally biased region" description="Gly residues" evidence="1">
    <location>
        <begin position="373"/>
        <end position="387"/>
    </location>
</feature>
<feature type="non-terminal residue" evidence="2">
    <location>
        <position position="562"/>
    </location>
</feature>
<dbReference type="PANTHER" id="PTHR45748">
    <property type="entry name" value="1-PHOSPHATIDYLINOSITOL 3-PHOSPHATE 5-KINASE-RELATED"/>
    <property type="match status" value="1"/>
</dbReference>
<organism evidence="2 3">
    <name type="scientific">Nannochloropsis salina CCMP1776</name>
    <dbReference type="NCBI Taxonomy" id="1027361"/>
    <lineage>
        <taxon>Eukaryota</taxon>
        <taxon>Sar</taxon>
        <taxon>Stramenopiles</taxon>
        <taxon>Ochrophyta</taxon>
        <taxon>Eustigmatophyceae</taxon>
        <taxon>Eustigmatales</taxon>
        <taxon>Monodopsidaceae</taxon>
        <taxon>Microchloropsis</taxon>
        <taxon>Microchloropsis salina</taxon>
    </lineage>
</organism>
<feature type="compositionally biased region" description="Basic and acidic residues" evidence="1">
    <location>
        <begin position="330"/>
        <end position="358"/>
    </location>
</feature>
<dbReference type="PANTHER" id="PTHR45748:SF7">
    <property type="entry name" value="1-PHOSPHATIDYLINOSITOL 3-PHOSPHATE 5-KINASE-RELATED"/>
    <property type="match status" value="1"/>
</dbReference>
<dbReference type="Proteomes" id="UP000355283">
    <property type="component" value="Unassembled WGS sequence"/>
</dbReference>
<evidence type="ECO:0000256" key="1">
    <source>
        <dbReference type="SAM" id="MobiDB-lite"/>
    </source>
</evidence>
<feature type="compositionally biased region" description="Basic and acidic residues" evidence="1">
    <location>
        <begin position="297"/>
        <end position="317"/>
    </location>
</feature>
<dbReference type="AlphaFoldDB" id="A0A4D9CM92"/>
<feature type="compositionally biased region" description="Basic and acidic residues" evidence="1">
    <location>
        <begin position="235"/>
        <end position="249"/>
    </location>
</feature>
<feature type="region of interest" description="Disordered" evidence="1">
    <location>
        <begin position="206"/>
        <end position="255"/>
    </location>
</feature>
<keyword evidence="3" id="KW-1185">Reference proteome</keyword>
<gene>
    <name evidence="2" type="ORF">NSK_008810</name>
</gene>
<evidence type="ECO:0000313" key="2">
    <source>
        <dbReference type="EMBL" id="TFJ79876.1"/>
    </source>
</evidence>
<evidence type="ECO:0000313" key="3">
    <source>
        <dbReference type="Proteomes" id="UP000355283"/>
    </source>
</evidence>
<dbReference type="GO" id="GO:0000285">
    <property type="term" value="F:1-phosphatidylinositol-3-phosphate 5-kinase activity"/>
    <property type="evidence" value="ECO:0007669"/>
    <property type="project" value="TreeGrafter"/>
</dbReference>
<sequence length="562" mass="61845">MVRFVAKLQGRTRVRRREDGPWGVHCHPCWMSHPEDASRKSLNPSFYRTPDVRLSSFPSPVEERGQGFEDHFSRRFFTAAPTFKLPKEEGFDEHGRPILLPPPPDTGKKEEEGGEEGEEEEEGESGTDSETRYMQILVEKLLALRPDLLCVGKAVSRHAQEHLTRRGVTLMQHVKPEVSQAQQLASSLFSPSTTTSSFSFSSLLYPPPAVQRQPSKALLPRKPHKKKKKKRGRKGRDARPGHGQRERRGLFASPALASSPAFPYTLRLPEPSTAFENLLQQISQQQHHHQEQALPPHRHEKEREKELGKESDERAGGEKGLPSLPPKTEAGTKKEGREGKEEEEGKKGAGAEEHEGSEKSLFSVASTGEEGGRAQGQGRGGEGGTRPGEGAERGEAGTEGGVASRESSSSSPSHFPDHELRLVEKPAVRDGRLLDGGAEGGLEGGEEGGPRRDTSPPPSLPPPPPPLTIFEKALSLSLSPAAREGSRREELRLREKGYARWRTMVKQLVENCPHLPGTRKARWVATLSELTQLVVERLDPDVQHGDNLDVGAYVKIKVGRGG</sequence>
<comment type="caution">
    <text evidence="2">The sequence shown here is derived from an EMBL/GenBank/DDBJ whole genome shotgun (WGS) entry which is preliminary data.</text>
</comment>
<proteinExistence type="predicted"/>
<name>A0A4D9CM92_9STRA</name>
<feature type="compositionally biased region" description="Basic residues" evidence="1">
    <location>
        <begin position="219"/>
        <end position="234"/>
    </location>
</feature>
<dbReference type="Gene3D" id="3.50.7.10">
    <property type="entry name" value="GroEL"/>
    <property type="match status" value="1"/>
</dbReference>
<feature type="compositionally biased region" description="Basic and acidic residues" evidence="1">
    <location>
        <begin position="415"/>
        <end position="433"/>
    </location>
</feature>
<dbReference type="EMBL" id="SDOX01000192">
    <property type="protein sequence ID" value="TFJ79876.1"/>
    <property type="molecule type" value="Genomic_DNA"/>
</dbReference>
<dbReference type="InterPro" id="IPR027409">
    <property type="entry name" value="GroEL-like_apical_dom_sf"/>
</dbReference>
<feature type="region of interest" description="Disordered" evidence="1">
    <location>
        <begin position="282"/>
        <end position="469"/>
    </location>
</feature>
<accession>A0A4D9CM92</accession>
<feature type="compositionally biased region" description="Acidic residues" evidence="1">
    <location>
        <begin position="112"/>
        <end position="127"/>
    </location>
</feature>
<dbReference type="OrthoDB" id="158357at2759"/>
<feature type="compositionally biased region" description="Low complexity" evidence="1">
    <location>
        <begin position="404"/>
        <end position="413"/>
    </location>
</feature>
<feature type="compositionally biased region" description="Pro residues" evidence="1">
    <location>
        <begin position="455"/>
        <end position="467"/>
    </location>
</feature>
<feature type="region of interest" description="Disordered" evidence="1">
    <location>
        <begin position="87"/>
        <end position="130"/>
    </location>
</feature>
<reference evidence="2 3" key="1">
    <citation type="submission" date="2019-01" db="EMBL/GenBank/DDBJ databases">
        <title>Nuclear Genome Assembly of the Microalgal Biofuel strain Nannochloropsis salina CCMP1776.</title>
        <authorList>
            <person name="Hovde B."/>
        </authorList>
    </citation>
    <scope>NUCLEOTIDE SEQUENCE [LARGE SCALE GENOMIC DNA]</scope>
    <source>
        <strain evidence="2 3">CCMP1776</strain>
    </source>
</reference>
<protein>
    <submittedName>
        <fullName evidence="2">Uncharacterized protein</fullName>
    </submittedName>
</protein>